<accession>A0A166PY13</accession>
<dbReference type="AlphaFoldDB" id="A0A166PY13"/>
<reference evidence="2 3" key="1">
    <citation type="journal article" date="2016" name="Mol. Biol. Evol.">
        <title>Comparative Genomics of Early-Diverging Mushroom-Forming Fungi Provides Insights into the Origins of Lignocellulose Decay Capabilities.</title>
        <authorList>
            <person name="Nagy L.G."/>
            <person name="Riley R."/>
            <person name="Tritt A."/>
            <person name="Adam C."/>
            <person name="Daum C."/>
            <person name="Floudas D."/>
            <person name="Sun H."/>
            <person name="Yadav J.S."/>
            <person name="Pangilinan J."/>
            <person name="Larsson K.H."/>
            <person name="Matsuura K."/>
            <person name="Barry K."/>
            <person name="Labutti K."/>
            <person name="Kuo R."/>
            <person name="Ohm R.A."/>
            <person name="Bhattacharya S.S."/>
            <person name="Shirouzu T."/>
            <person name="Yoshinaga Y."/>
            <person name="Martin F.M."/>
            <person name="Grigoriev I.V."/>
            <person name="Hibbett D.S."/>
        </authorList>
    </citation>
    <scope>NUCLEOTIDE SEQUENCE [LARGE SCALE GENOMIC DNA]</scope>
    <source>
        <strain evidence="2 3">CBS 109695</strain>
    </source>
</reference>
<dbReference type="EMBL" id="KV417513">
    <property type="protein sequence ID" value="KZP26567.1"/>
    <property type="molecule type" value="Genomic_DNA"/>
</dbReference>
<organism evidence="2 3">
    <name type="scientific">Athelia psychrophila</name>
    <dbReference type="NCBI Taxonomy" id="1759441"/>
    <lineage>
        <taxon>Eukaryota</taxon>
        <taxon>Fungi</taxon>
        <taxon>Dikarya</taxon>
        <taxon>Basidiomycota</taxon>
        <taxon>Agaricomycotina</taxon>
        <taxon>Agaricomycetes</taxon>
        <taxon>Agaricomycetidae</taxon>
        <taxon>Atheliales</taxon>
        <taxon>Atheliaceae</taxon>
        <taxon>Athelia</taxon>
    </lineage>
</organism>
<dbReference type="STRING" id="436010.A0A166PY13"/>
<evidence type="ECO:0000313" key="3">
    <source>
        <dbReference type="Proteomes" id="UP000076532"/>
    </source>
</evidence>
<dbReference type="Proteomes" id="UP000076532">
    <property type="component" value="Unassembled WGS sequence"/>
</dbReference>
<dbReference type="OrthoDB" id="3256901at2759"/>
<evidence type="ECO:0000313" key="2">
    <source>
        <dbReference type="EMBL" id="KZP26567.1"/>
    </source>
</evidence>
<keyword evidence="3" id="KW-1185">Reference proteome</keyword>
<proteinExistence type="predicted"/>
<protein>
    <submittedName>
        <fullName evidence="2">Uncharacterized protein</fullName>
    </submittedName>
</protein>
<feature type="region of interest" description="Disordered" evidence="1">
    <location>
        <begin position="175"/>
        <end position="196"/>
    </location>
</feature>
<gene>
    <name evidence="2" type="ORF">FIBSPDRAFT_1040612</name>
</gene>
<sequence>MGSRIPKARPLAANKTSDSTLMNLEDAHKSLIALGGPALSLSELGRLYQGSFREALSRVLSGLKGRQGSAIARRQIQAALEGVSLRENAGNNIMESLICSEITATSRLESAQQALYASRKQLNEKVASLAVSERDINELQITIDRKKRTNILLRLLQEREKIRLSRFQEMAKLSTDHKTRIAGTENNTKPPILPDFKPSNHACPSVRETVGTLANLHAHHVHLKHLATQSHIDGSGEIELRLRHLAVHEADDGQFDEALSARGEALVTFARKSAERGALFSRHANILDHDLQALSDVVDLKKRQLQELSDRSIALGYTSKQHIDNIFEFRGSTSHTLKASIEGGAPQLIGYMEVLKWLIDNSASPECSAGDADLQEAFGLRAGTQEPRIVSEIERHLEIAHQKESFLENLIAPVDEDHEDEGSTLTRKYEADEQKRHDKAYSLLSRKAAKIDNTLVSDIETIVKEADSIASLGF</sequence>
<name>A0A166PY13_9AGAM</name>
<evidence type="ECO:0000256" key="1">
    <source>
        <dbReference type="SAM" id="MobiDB-lite"/>
    </source>
</evidence>